<keyword evidence="1" id="KW-0479">Metal-binding</keyword>
<comment type="catalytic activity">
    <reaction evidence="1">
        <text>an L-aminoacyl-L-amino acid + H2O = 2 an L-alpha-amino acid</text>
        <dbReference type="Rhea" id="RHEA:48940"/>
        <dbReference type="ChEBI" id="CHEBI:15377"/>
        <dbReference type="ChEBI" id="CHEBI:59869"/>
        <dbReference type="ChEBI" id="CHEBI:77460"/>
        <dbReference type="EC" id="3.4.13.19"/>
    </reaction>
</comment>
<keyword evidence="1" id="KW-0472">Membrane</keyword>
<dbReference type="PROSITE" id="PS51365">
    <property type="entry name" value="RENAL_DIPEPTIDASE_2"/>
    <property type="match status" value="1"/>
</dbReference>
<protein>
    <recommendedName>
        <fullName evidence="1">Dipeptidase</fullName>
        <ecNumber evidence="1">3.4.13.19</ecNumber>
    </recommendedName>
</protein>
<dbReference type="EC" id="3.4.13.19" evidence="1"/>
<dbReference type="GO" id="GO:0006508">
    <property type="term" value="P:proteolysis"/>
    <property type="evidence" value="ECO:0007669"/>
    <property type="project" value="UniProtKB-KW"/>
</dbReference>
<keyword evidence="1" id="KW-0336">GPI-anchor</keyword>
<name>A0AAN8G7R7_PATCE</name>
<proteinExistence type="inferred from homology"/>
<dbReference type="GO" id="GO:0098552">
    <property type="term" value="C:side of membrane"/>
    <property type="evidence" value="ECO:0007669"/>
    <property type="project" value="UniProtKB-KW"/>
</dbReference>
<keyword evidence="1" id="KW-0224">Dipeptidase</keyword>
<organism evidence="2 3">
    <name type="scientific">Patella caerulea</name>
    <name type="common">Rayed Mediterranean limpet</name>
    <dbReference type="NCBI Taxonomy" id="87958"/>
    <lineage>
        <taxon>Eukaryota</taxon>
        <taxon>Metazoa</taxon>
        <taxon>Spiralia</taxon>
        <taxon>Lophotrochozoa</taxon>
        <taxon>Mollusca</taxon>
        <taxon>Gastropoda</taxon>
        <taxon>Patellogastropoda</taxon>
        <taxon>Patelloidea</taxon>
        <taxon>Patellidae</taxon>
        <taxon>Patella</taxon>
    </lineage>
</organism>
<reference evidence="2 3" key="1">
    <citation type="submission" date="2024-01" db="EMBL/GenBank/DDBJ databases">
        <title>The genome of the rayed Mediterranean limpet Patella caerulea (Linnaeus, 1758).</title>
        <authorList>
            <person name="Anh-Thu Weber A."/>
            <person name="Halstead-Nussloch G."/>
        </authorList>
    </citation>
    <scope>NUCLEOTIDE SEQUENCE [LARGE SCALE GENOMIC DNA]</scope>
    <source>
        <strain evidence="2">AATW-2023a</strain>
        <tissue evidence="2">Whole specimen</tissue>
    </source>
</reference>
<dbReference type="Proteomes" id="UP001347796">
    <property type="component" value="Unassembled WGS sequence"/>
</dbReference>
<dbReference type="SUPFAM" id="SSF51556">
    <property type="entry name" value="Metallo-dependent hydrolases"/>
    <property type="match status" value="1"/>
</dbReference>
<keyword evidence="3" id="KW-1185">Reference proteome</keyword>
<comment type="cofactor">
    <cofactor evidence="1">
        <name>Zn(2+)</name>
        <dbReference type="ChEBI" id="CHEBI:29105"/>
    </cofactor>
</comment>
<evidence type="ECO:0000256" key="1">
    <source>
        <dbReference type="RuleBase" id="RU341113"/>
    </source>
</evidence>
<keyword evidence="1" id="KW-0645">Protease</keyword>
<keyword evidence="1" id="KW-0482">Metalloprotease</keyword>
<feature type="chain" id="PRO_5042672643" description="Dipeptidase" evidence="1">
    <location>
        <begin position="23"/>
        <end position="416"/>
    </location>
</feature>
<dbReference type="CDD" id="cd01301">
    <property type="entry name" value="rDP_like"/>
    <property type="match status" value="1"/>
</dbReference>
<dbReference type="InterPro" id="IPR000180">
    <property type="entry name" value="Dipep_AS"/>
</dbReference>
<evidence type="ECO:0000313" key="3">
    <source>
        <dbReference type="Proteomes" id="UP001347796"/>
    </source>
</evidence>
<keyword evidence="1" id="KW-0325">Glycoprotein</keyword>
<dbReference type="AlphaFoldDB" id="A0AAN8G7R7"/>
<keyword evidence="1" id="KW-1015">Disulfide bond</keyword>
<sequence>MAVAVYNLLCLVLVLYIDVGEGLLINDLNVDTINLQKAINVLSRIPLVDGHNDFAWHVQIVYDGDITKFDMTKDMRKYFPWDPKHPSQTDVPRIKQGHLGAQMWSAYSPCFNQYKDAVEKGLDQIDLIKRFINKYPKNFQYTTTADGIMAAFNGGKVASMIGMEGGHMIGSSLAVLRMFYELGVRYLTLTHSCNTAWADNYKATRYNQPVFYGLSPFGERVVGEMNRLGMMIDLAHVALDTMNDALDISIAPVIFSHTSSFALCPHRRNAPDEILKRLPVNGGIIMVNLYPNFINCTLDTVYGDDNRTASISQVADHLDHIKSITGPDHIGLGADFDGSDNFGEISDVSKYPLLFAELIARGWPEVDLEKLAYRNFYRVFKQVEKIRDSLSNVEPDDTHIDIKDIPDQSCITTKWT</sequence>
<comment type="similarity">
    <text evidence="1">Belongs to the metallo-dependent hydrolases superfamily. Peptidase M19 family.</text>
</comment>
<accession>A0AAN8G7R7</accession>
<dbReference type="InterPro" id="IPR008257">
    <property type="entry name" value="Pept_M19"/>
</dbReference>
<comment type="caution">
    <text evidence="2">The sequence shown here is derived from an EMBL/GenBank/DDBJ whole genome shotgun (WGS) entry which is preliminary data.</text>
</comment>
<dbReference type="Gene3D" id="3.20.20.140">
    <property type="entry name" value="Metal-dependent hydrolases"/>
    <property type="match status" value="1"/>
</dbReference>
<comment type="subcellular location">
    <subcellularLocation>
        <location evidence="1">Membrane</location>
        <topology evidence="1">Lipid-anchor</topology>
        <topology evidence="1">GPI-anchor</topology>
    </subcellularLocation>
</comment>
<dbReference type="GO" id="GO:0070573">
    <property type="term" value="F:metallodipeptidase activity"/>
    <property type="evidence" value="ECO:0007669"/>
    <property type="project" value="InterPro"/>
</dbReference>
<feature type="signal peptide" evidence="1">
    <location>
        <begin position="1"/>
        <end position="22"/>
    </location>
</feature>
<dbReference type="PANTHER" id="PTHR10443">
    <property type="entry name" value="MICROSOMAL DIPEPTIDASE"/>
    <property type="match status" value="1"/>
</dbReference>
<dbReference type="InterPro" id="IPR032466">
    <property type="entry name" value="Metal_Hydrolase"/>
</dbReference>
<evidence type="ECO:0000313" key="2">
    <source>
        <dbReference type="EMBL" id="KAK6165336.1"/>
    </source>
</evidence>
<gene>
    <name evidence="2" type="ORF">SNE40_022282</name>
</gene>
<keyword evidence="1" id="KW-0732">Signal</keyword>
<keyword evidence="1" id="KW-0378">Hydrolase</keyword>
<dbReference type="PANTHER" id="PTHR10443:SF12">
    <property type="entry name" value="DIPEPTIDASE"/>
    <property type="match status" value="1"/>
</dbReference>
<keyword evidence="1" id="KW-0449">Lipoprotein</keyword>
<dbReference type="Pfam" id="PF01244">
    <property type="entry name" value="Peptidase_M19"/>
    <property type="match status" value="1"/>
</dbReference>
<dbReference type="GO" id="GO:0046872">
    <property type="term" value="F:metal ion binding"/>
    <property type="evidence" value="ECO:0007669"/>
    <property type="project" value="UniProtKB-UniRule"/>
</dbReference>
<dbReference type="PROSITE" id="PS00869">
    <property type="entry name" value="RENAL_DIPEPTIDASE_1"/>
    <property type="match status" value="1"/>
</dbReference>
<comment type="subunit">
    <text evidence="1">Homodimer; disulfide-linked.</text>
</comment>
<keyword evidence="1" id="KW-0862">Zinc</keyword>
<dbReference type="EMBL" id="JAZGQO010000021">
    <property type="protein sequence ID" value="KAK6165336.1"/>
    <property type="molecule type" value="Genomic_DNA"/>
</dbReference>